<dbReference type="Proteomes" id="UP000239865">
    <property type="component" value="Unassembled WGS sequence"/>
</dbReference>
<feature type="domain" description="DUF306" evidence="3">
    <location>
        <begin position="56"/>
        <end position="172"/>
    </location>
</feature>
<feature type="domain" description="DUF4377" evidence="4">
    <location>
        <begin position="193"/>
        <end position="270"/>
    </location>
</feature>
<organism evidence="5 6">
    <name type="scientific">Xanthomonas melonis</name>
    <dbReference type="NCBI Taxonomy" id="56456"/>
    <lineage>
        <taxon>Bacteria</taxon>
        <taxon>Pseudomonadati</taxon>
        <taxon>Pseudomonadota</taxon>
        <taxon>Gammaproteobacteria</taxon>
        <taxon>Lysobacterales</taxon>
        <taxon>Lysobacteraceae</taxon>
        <taxon>Xanthomonas</taxon>
    </lineage>
</organism>
<evidence type="ECO:0008006" key="7">
    <source>
        <dbReference type="Google" id="ProtNLM"/>
    </source>
</evidence>
<evidence type="ECO:0000313" key="6">
    <source>
        <dbReference type="Proteomes" id="UP000239865"/>
    </source>
</evidence>
<sequence length="273" mass="28083">MRAVFLAPALLAGGVAACGSGAAPDRPAAARPGSETAAAPAATAPASSVADNALRAALQAHHWQLRQASDAHGSALTSLFVAGSAPLQLEFGDQRVQVSQTCNSLGASYGVTAARLQIGRVVSSKRLCAQPRKMAQERAASELLSGSFAVTLDTTQAAPQLRLARSDGTRLLFGGAPTADSRHGGPGQTVLLEVAADTVPCPTVPVHPCLQVREQTTQGQRATGPWLPLDGNIEGFEHEAGIRTLLRITRYPAAPDSGGAPVYVLQQMIEASG</sequence>
<proteinExistence type="predicted"/>
<feature type="signal peptide" evidence="2">
    <location>
        <begin position="1"/>
        <end position="22"/>
    </location>
</feature>
<accession>A0A2S7DB49</accession>
<dbReference type="InterPro" id="IPR053147">
    <property type="entry name" value="Hsp_HslJ-like"/>
</dbReference>
<protein>
    <recommendedName>
        <fullName evidence="7">META domain-containing protein</fullName>
    </recommendedName>
</protein>
<dbReference type="PROSITE" id="PS51257">
    <property type="entry name" value="PROKAR_LIPOPROTEIN"/>
    <property type="match status" value="1"/>
</dbReference>
<dbReference type="Pfam" id="PF03724">
    <property type="entry name" value="META"/>
    <property type="match status" value="1"/>
</dbReference>
<keyword evidence="2" id="KW-0732">Signal</keyword>
<dbReference type="InterPro" id="IPR025485">
    <property type="entry name" value="DUF4377"/>
</dbReference>
<dbReference type="InterPro" id="IPR038670">
    <property type="entry name" value="HslJ-like_sf"/>
</dbReference>
<evidence type="ECO:0000313" key="5">
    <source>
        <dbReference type="EMBL" id="PPU71053.1"/>
    </source>
</evidence>
<reference evidence="5 6" key="1">
    <citation type="submission" date="2016-08" db="EMBL/GenBank/DDBJ databases">
        <authorList>
            <person name="Seilhamer J.J."/>
        </authorList>
    </citation>
    <scope>NUCLEOTIDE SEQUENCE [LARGE SCALE GENOMIC DNA]</scope>
    <source>
        <strain evidence="5 6">CFBP4644</strain>
    </source>
</reference>
<dbReference type="Gene3D" id="2.40.128.270">
    <property type="match status" value="1"/>
</dbReference>
<name>A0A2S7DB49_9XANT</name>
<dbReference type="Pfam" id="PF14302">
    <property type="entry name" value="DUF4377"/>
    <property type="match status" value="1"/>
</dbReference>
<dbReference type="PANTHER" id="PTHR35535:SF1">
    <property type="entry name" value="HEAT SHOCK PROTEIN HSLJ"/>
    <property type="match status" value="1"/>
</dbReference>
<dbReference type="OrthoDB" id="7871744at2"/>
<feature type="region of interest" description="Disordered" evidence="1">
    <location>
        <begin position="22"/>
        <end position="44"/>
    </location>
</feature>
<gene>
    <name evidence="5" type="ORF">XmelCFBP4644_17640</name>
</gene>
<evidence type="ECO:0000259" key="4">
    <source>
        <dbReference type="Pfam" id="PF14302"/>
    </source>
</evidence>
<dbReference type="PANTHER" id="PTHR35535">
    <property type="entry name" value="HEAT SHOCK PROTEIN HSLJ"/>
    <property type="match status" value="1"/>
</dbReference>
<comment type="caution">
    <text evidence="5">The sequence shown here is derived from an EMBL/GenBank/DDBJ whole genome shotgun (WGS) entry which is preliminary data.</text>
</comment>
<feature type="chain" id="PRO_5015493358" description="META domain-containing protein" evidence="2">
    <location>
        <begin position="23"/>
        <end position="273"/>
    </location>
</feature>
<evidence type="ECO:0000259" key="3">
    <source>
        <dbReference type="Pfam" id="PF03724"/>
    </source>
</evidence>
<dbReference type="AlphaFoldDB" id="A0A2S7DB49"/>
<evidence type="ECO:0000256" key="2">
    <source>
        <dbReference type="SAM" id="SignalP"/>
    </source>
</evidence>
<dbReference type="EMBL" id="MDEH01000013">
    <property type="protein sequence ID" value="PPU71053.1"/>
    <property type="molecule type" value="Genomic_DNA"/>
</dbReference>
<evidence type="ECO:0000256" key="1">
    <source>
        <dbReference type="SAM" id="MobiDB-lite"/>
    </source>
</evidence>
<dbReference type="RefSeq" id="WP_104588518.1">
    <property type="nucleotide sequence ID" value="NZ_JAJGQH010000018.1"/>
</dbReference>
<dbReference type="InterPro" id="IPR005184">
    <property type="entry name" value="DUF306_Meta_HslJ"/>
</dbReference>